<dbReference type="Ensembl" id="ENSACOT00000013639.1">
    <property type="protein sequence ID" value="ENSACOP00000013177.1"/>
    <property type="gene ID" value="ENSACOG00000009155.1"/>
</dbReference>
<sequence>MGCQLGRSVGRTLDEAVLRDEEAGGTEPQQHQHLQQPEPAGSERQGRGGPSSARPPLCTPYPLWSRARQPALERTLSSRAACARWKQAVPKQTRYTAEEPTSCSQSVPPGRSGFASAPPGLPLSHARGCERFCGRS</sequence>
<feature type="compositionally biased region" description="Polar residues" evidence="1">
    <location>
        <begin position="93"/>
        <end position="107"/>
    </location>
</feature>
<proteinExistence type="predicted"/>
<reference evidence="2" key="2">
    <citation type="submission" date="2025-09" db="UniProtKB">
        <authorList>
            <consortium name="Ensembl"/>
        </authorList>
    </citation>
    <scope>IDENTIFICATION</scope>
</reference>
<evidence type="ECO:0000313" key="3">
    <source>
        <dbReference type="Proteomes" id="UP000694522"/>
    </source>
</evidence>
<dbReference type="Proteomes" id="UP000694522">
    <property type="component" value="Unplaced"/>
</dbReference>
<dbReference type="AlphaFoldDB" id="A0A8B9FSY4"/>
<evidence type="ECO:0000313" key="2">
    <source>
        <dbReference type="Ensembl" id="ENSACOP00000013177.1"/>
    </source>
</evidence>
<reference evidence="2" key="1">
    <citation type="submission" date="2025-08" db="UniProtKB">
        <authorList>
            <consortium name="Ensembl"/>
        </authorList>
    </citation>
    <scope>IDENTIFICATION</scope>
</reference>
<feature type="region of interest" description="Disordered" evidence="1">
    <location>
        <begin position="1"/>
        <end position="62"/>
    </location>
</feature>
<accession>A0A8B9FSY4</accession>
<feature type="compositionally biased region" description="Basic and acidic residues" evidence="1">
    <location>
        <begin position="12"/>
        <end position="22"/>
    </location>
</feature>
<protein>
    <submittedName>
        <fullName evidence="2">Uncharacterized protein</fullName>
    </submittedName>
</protein>
<feature type="region of interest" description="Disordered" evidence="1">
    <location>
        <begin position="87"/>
        <end position="126"/>
    </location>
</feature>
<name>A0A8B9FSY4_9PSIT</name>
<organism evidence="2 3">
    <name type="scientific">Amazona collaria</name>
    <name type="common">yellow-billed parrot</name>
    <dbReference type="NCBI Taxonomy" id="241587"/>
    <lineage>
        <taxon>Eukaryota</taxon>
        <taxon>Metazoa</taxon>
        <taxon>Chordata</taxon>
        <taxon>Craniata</taxon>
        <taxon>Vertebrata</taxon>
        <taxon>Euteleostomi</taxon>
        <taxon>Archelosauria</taxon>
        <taxon>Archosauria</taxon>
        <taxon>Dinosauria</taxon>
        <taxon>Saurischia</taxon>
        <taxon>Theropoda</taxon>
        <taxon>Coelurosauria</taxon>
        <taxon>Aves</taxon>
        <taxon>Neognathae</taxon>
        <taxon>Neoaves</taxon>
        <taxon>Telluraves</taxon>
        <taxon>Australaves</taxon>
        <taxon>Psittaciformes</taxon>
        <taxon>Psittacidae</taxon>
        <taxon>Amazona</taxon>
    </lineage>
</organism>
<keyword evidence="3" id="KW-1185">Reference proteome</keyword>
<feature type="compositionally biased region" description="Low complexity" evidence="1">
    <location>
        <begin position="27"/>
        <end position="39"/>
    </location>
</feature>
<evidence type="ECO:0000256" key="1">
    <source>
        <dbReference type="SAM" id="MobiDB-lite"/>
    </source>
</evidence>